<reference evidence="2" key="1">
    <citation type="journal article" date="2020" name="Fungal Divers.">
        <title>Resolving the Mortierellaceae phylogeny through synthesis of multi-gene phylogenetics and phylogenomics.</title>
        <authorList>
            <person name="Vandepol N."/>
            <person name="Liber J."/>
            <person name="Desiro A."/>
            <person name="Na H."/>
            <person name="Kennedy M."/>
            <person name="Barry K."/>
            <person name="Grigoriev I.V."/>
            <person name="Miller A.N."/>
            <person name="O'Donnell K."/>
            <person name="Stajich J.E."/>
            <person name="Bonito G."/>
        </authorList>
    </citation>
    <scope>NUCLEOTIDE SEQUENCE</scope>
    <source>
        <strain evidence="2">NRRL 2769</strain>
    </source>
</reference>
<accession>A0A9P6MDU1</accession>
<evidence type="ECO:0000313" key="2">
    <source>
        <dbReference type="EMBL" id="KAF9993905.1"/>
    </source>
</evidence>
<feature type="non-terminal residue" evidence="2">
    <location>
        <position position="95"/>
    </location>
</feature>
<dbReference type="Proteomes" id="UP000703661">
    <property type="component" value="Unassembled WGS sequence"/>
</dbReference>
<keyword evidence="1" id="KW-0812">Transmembrane</keyword>
<organism evidence="2 3">
    <name type="scientific">Entomortierella chlamydospora</name>
    <dbReference type="NCBI Taxonomy" id="101097"/>
    <lineage>
        <taxon>Eukaryota</taxon>
        <taxon>Fungi</taxon>
        <taxon>Fungi incertae sedis</taxon>
        <taxon>Mucoromycota</taxon>
        <taxon>Mortierellomycotina</taxon>
        <taxon>Mortierellomycetes</taxon>
        <taxon>Mortierellales</taxon>
        <taxon>Mortierellaceae</taxon>
        <taxon>Entomortierella</taxon>
    </lineage>
</organism>
<proteinExistence type="predicted"/>
<keyword evidence="1" id="KW-1133">Transmembrane helix</keyword>
<protein>
    <submittedName>
        <fullName evidence="2">Uncharacterized protein</fullName>
    </submittedName>
</protein>
<dbReference type="EMBL" id="JAAAID010004204">
    <property type="protein sequence ID" value="KAF9993905.1"/>
    <property type="molecule type" value="Genomic_DNA"/>
</dbReference>
<gene>
    <name evidence="2" type="ORF">BGZ80_007997</name>
</gene>
<comment type="caution">
    <text evidence="2">The sequence shown here is derived from an EMBL/GenBank/DDBJ whole genome shotgun (WGS) entry which is preliminary data.</text>
</comment>
<keyword evidence="3" id="KW-1185">Reference proteome</keyword>
<feature type="transmembrane region" description="Helical" evidence="1">
    <location>
        <begin position="49"/>
        <end position="69"/>
    </location>
</feature>
<dbReference type="AlphaFoldDB" id="A0A9P6MDU1"/>
<evidence type="ECO:0000256" key="1">
    <source>
        <dbReference type="SAM" id="Phobius"/>
    </source>
</evidence>
<evidence type="ECO:0000313" key="3">
    <source>
        <dbReference type="Proteomes" id="UP000703661"/>
    </source>
</evidence>
<keyword evidence="1" id="KW-0472">Membrane</keyword>
<feature type="transmembrane region" description="Helical" evidence="1">
    <location>
        <begin position="12"/>
        <end position="28"/>
    </location>
</feature>
<sequence length="95" mass="10501">MVVEREVELTAWVMISRIFTCCLPSGLLRACNSKKFSRAQVVQAWREKVTLCLIISLICGALAFIMFGLTPVMCPDPEGSPTSYTITMPDGTVQK</sequence>
<name>A0A9P6MDU1_9FUNG</name>